<dbReference type="SUPFAM" id="SSF53067">
    <property type="entry name" value="Actin-like ATPase domain"/>
    <property type="match status" value="2"/>
</dbReference>
<dbReference type="InterPro" id="IPR042024">
    <property type="entry name" value="D-XK_euk"/>
</dbReference>
<comment type="similarity">
    <text evidence="1 4">Belongs to the FGGY kinase family.</text>
</comment>
<feature type="region of interest" description="Disordered" evidence="5">
    <location>
        <begin position="18"/>
        <end position="42"/>
    </location>
</feature>
<gene>
    <name evidence="8" type="ORF">TSIB3V08_LOCUS11108</name>
</gene>
<dbReference type="GO" id="GO:0005997">
    <property type="term" value="P:xylulose metabolic process"/>
    <property type="evidence" value="ECO:0007669"/>
    <property type="project" value="UniProtKB-UniRule"/>
</dbReference>
<keyword evidence="3 4" id="KW-0418">Kinase</keyword>
<evidence type="ECO:0000256" key="2">
    <source>
        <dbReference type="ARBA" id="ARBA00022679"/>
    </source>
</evidence>
<name>A0A7R9G5P9_TIMSH</name>
<dbReference type="Pfam" id="PF14580">
    <property type="entry name" value="LRR_9"/>
    <property type="match status" value="1"/>
</dbReference>
<dbReference type="FunFam" id="3.30.420.40:FF:000096">
    <property type="entry name" value="xylulose kinase"/>
    <property type="match status" value="1"/>
</dbReference>
<keyword evidence="2 4" id="KW-0808">Transferase</keyword>
<comment type="function">
    <text evidence="4">Phosphorylates D-xylulose to produce D-xylulose 5-phosphate, a molecule that may play an important role in the regulation of glucose metabolism and lipogenesis.</text>
</comment>
<feature type="domain" description="Carbohydrate kinase FGGY C-terminal" evidence="7">
    <location>
        <begin position="297"/>
        <end position="503"/>
    </location>
</feature>
<evidence type="ECO:0000256" key="1">
    <source>
        <dbReference type="ARBA" id="ARBA00009156"/>
    </source>
</evidence>
<dbReference type="GO" id="GO:0004856">
    <property type="term" value="F:D-xylulokinase activity"/>
    <property type="evidence" value="ECO:0007669"/>
    <property type="project" value="UniProtKB-UniRule"/>
</dbReference>
<dbReference type="AlphaFoldDB" id="A0A7R9G5P9"/>
<reference evidence="8" key="1">
    <citation type="submission" date="2020-11" db="EMBL/GenBank/DDBJ databases">
        <authorList>
            <person name="Tran Van P."/>
        </authorList>
    </citation>
    <scope>NUCLEOTIDE SEQUENCE</scope>
</reference>
<keyword evidence="4" id="KW-0547">Nucleotide-binding</keyword>
<protein>
    <recommendedName>
        <fullName evidence="4">Xylulose kinase</fullName>
        <ecNumber evidence="4">2.7.1.17</ecNumber>
    </recommendedName>
</protein>
<dbReference type="Pfam" id="PF00370">
    <property type="entry name" value="FGGY_N"/>
    <property type="match status" value="1"/>
</dbReference>
<dbReference type="Gene3D" id="3.30.420.40">
    <property type="match status" value="2"/>
</dbReference>
<evidence type="ECO:0000259" key="7">
    <source>
        <dbReference type="Pfam" id="PF02782"/>
    </source>
</evidence>
<dbReference type="GO" id="GO:0042732">
    <property type="term" value="P:D-xylose metabolic process"/>
    <property type="evidence" value="ECO:0007669"/>
    <property type="project" value="UniProtKB-UniRule"/>
</dbReference>
<evidence type="ECO:0000259" key="6">
    <source>
        <dbReference type="Pfam" id="PF00370"/>
    </source>
</evidence>
<sequence>MSQQTIALVDNIDSCFPVERRHNQQRSTNTPRDASPVRRRSARVPVSLTHGGVVSTEDGHTITAPTLLWVKALDLLLDQLKLAGADYTNIAAISGTAQQHGSVYWQRGAQHTLQSLEASKFLHEQLARSFSTPNSPVWMDSSTTEQCRQLERAVGGAQKLAEITGSTAYERFTASQIAKLSQTKPSVYNNTERISLVSSFACSLFLGRYADIDYSDGSGMNLLDIHSKEWSQICLDATAPNLVDKLGTPVASSSVQGPISQYFVERFDFNPDCKVASFTGDNPASLIGMCLTEGTIAVSLGTSDTLFLWLRSPQTLLEGHILCNPVDKEAYMALLWSVADNPRLNTVTHEGYMVLLCFKNGSLTRERVRDDCAEGSWELFNELLDSTPRGNFGNMGLYFDVQEIIPFVKGDHRFNKANDRVQRFTSMEVEVRALVEGQFLAKRAHAEDLGFNIEAGSRIIATGGASNNKSILQVLSDVFNAPVYVLEAANSAMLGSAYQAKHALVAERTSFSEMTSCLSPPVLACQPYKDAAQVYNPMVGRYRRLVKSILDSKGSSVDCVPLCPEAAVWTVFLSVQRQQCGLCSSLSRGSSVDCVPLCPEAAVWTVFLSVQRQQCGLWYKIPVIENMGATLDQFDTIDLSDNDIRKLDGFPLLKRLKCLLLNNNRVV</sequence>
<dbReference type="Gene3D" id="3.80.10.10">
    <property type="entry name" value="Ribonuclease Inhibitor"/>
    <property type="match status" value="1"/>
</dbReference>
<evidence type="ECO:0000256" key="3">
    <source>
        <dbReference type="ARBA" id="ARBA00022777"/>
    </source>
</evidence>
<dbReference type="InterPro" id="IPR032675">
    <property type="entry name" value="LRR_dom_sf"/>
</dbReference>
<keyword evidence="4" id="KW-0067">ATP-binding</keyword>
<dbReference type="EC" id="2.7.1.17" evidence="4"/>
<evidence type="ECO:0000256" key="4">
    <source>
        <dbReference type="RuleBase" id="RU367058"/>
    </source>
</evidence>
<dbReference type="InterPro" id="IPR043129">
    <property type="entry name" value="ATPase_NBD"/>
</dbReference>
<evidence type="ECO:0000256" key="5">
    <source>
        <dbReference type="SAM" id="MobiDB-lite"/>
    </source>
</evidence>
<dbReference type="InterPro" id="IPR018484">
    <property type="entry name" value="FGGY_N"/>
</dbReference>
<dbReference type="GO" id="GO:0005829">
    <property type="term" value="C:cytosol"/>
    <property type="evidence" value="ECO:0007669"/>
    <property type="project" value="TreeGrafter"/>
</dbReference>
<comment type="catalytic activity">
    <reaction evidence="4">
        <text>D-xylulose + ATP = D-xylulose 5-phosphate + ADP + H(+)</text>
        <dbReference type="Rhea" id="RHEA:10964"/>
        <dbReference type="ChEBI" id="CHEBI:15378"/>
        <dbReference type="ChEBI" id="CHEBI:17140"/>
        <dbReference type="ChEBI" id="CHEBI:30616"/>
        <dbReference type="ChEBI" id="CHEBI:57737"/>
        <dbReference type="ChEBI" id="CHEBI:456216"/>
        <dbReference type="EC" id="2.7.1.17"/>
    </reaction>
</comment>
<dbReference type="PANTHER" id="PTHR10196:SF57">
    <property type="entry name" value="XYLULOSE KINASE"/>
    <property type="match status" value="1"/>
</dbReference>
<keyword evidence="4" id="KW-0119">Carbohydrate metabolism</keyword>
<accession>A0A7R9G5P9</accession>
<dbReference type="SUPFAM" id="SSF52058">
    <property type="entry name" value="L domain-like"/>
    <property type="match status" value="1"/>
</dbReference>
<dbReference type="FunFam" id="3.30.420.40:FF:000118">
    <property type="entry name" value="Xylulose kinase 2"/>
    <property type="match status" value="1"/>
</dbReference>
<dbReference type="EMBL" id="OC008383">
    <property type="protein sequence ID" value="CAD7267094.1"/>
    <property type="molecule type" value="Genomic_DNA"/>
</dbReference>
<feature type="domain" description="Carbohydrate kinase FGGY N-terminal" evidence="6">
    <location>
        <begin position="137"/>
        <end position="288"/>
    </location>
</feature>
<dbReference type="CDD" id="cd07776">
    <property type="entry name" value="ASKHA_NBD_FGGY_SpXK-like"/>
    <property type="match status" value="1"/>
</dbReference>
<organism evidence="8">
    <name type="scientific">Timema shepardi</name>
    <name type="common">Walking stick</name>
    <dbReference type="NCBI Taxonomy" id="629360"/>
    <lineage>
        <taxon>Eukaryota</taxon>
        <taxon>Metazoa</taxon>
        <taxon>Ecdysozoa</taxon>
        <taxon>Arthropoda</taxon>
        <taxon>Hexapoda</taxon>
        <taxon>Insecta</taxon>
        <taxon>Pterygota</taxon>
        <taxon>Neoptera</taxon>
        <taxon>Polyneoptera</taxon>
        <taxon>Phasmatodea</taxon>
        <taxon>Timematodea</taxon>
        <taxon>Timematoidea</taxon>
        <taxon>Timematidae</taxon>
        <taxon>Timema</taxon>
    </lineage>
</organism>
<proteinExistence type="inferred from homology"/>
<keyword evidence="4" id="KW-0859">Xylose metabolism</keyword>
<dbReference type="InterPro" id="IPR018485">
    <property type="entry name" value="FGGY_C"/>
</dbReference>
<dbReference type="Pfam" id="PF02782">
    <property type="entry name" value="FGGY_C"/>
    <property type="match status" value="1"/>
</dbReference>
<evidence type="ECO:0000313" key="8">
    <source>
        <dbReference type="EMBL" id="CAD7267094.1"/>
    </source>
</evidence>
<dbReference type="PANTHER" id="PTHR10196">
    <property type="entry name" value="SUGAR KINASE"/>
    <property type="match status" value="1"/>
</dbReference>
<dbReference type="GO" id="GO:0005524">
    <property type="term" value="F:ATP binding"/>
    <property type="evidence" value="ECO:0007669"/>
    <property type="project" value="UniProtKB-KW"/>
</dbReference>